<feature type="compositionally biased region" description="Acidic residues" evidence="1">
    <location>
        <begin position="1"/>
        <end position="16"/>
    </location>
</feature>
<feature type="compositionally biased region" description="Pro residues" evidence="1">
    <location>
        <begin position="1234"/>
        <end position="1244"/>
    </location>
</feature>
<feature type="compositionally biased region" description="Polar residues" evidence="1">
    <location>
        <begin position="189"/>
        <end position="210"/>
    </location>
</feature>
<feature type="compositionally biased region" description="Basic and acidic residues" evidence="1">
    <location>
        <begin position="717"/>
        <end position="728"/>
    </location>
</feature>
<accession>A0A9P3PPD7</accession>
<feature type="compositionally biased region" description="Polar residues" evidence="1">
    <location>
        <begin position="157"/>
        <end position="169"/>
    </location>
</feature>
<feature type="compositionally biased region" description="Basic and acidic residues" evidence="1">
    <location>
        <begin position="1245"/>
        <end position="1280"/>
    </location>
</feature>
<feature type="compositionally biased region" description="Basic and acidic residues" evidence="1">
    <location>
        <begin position="833"/>
        <end position="861"/>
    </location>
</feature>
<feature type="compositionally biased region" description="Basic residues" evidence="1">
    <location>
        <begin position="1477"/>
        <end position="1494"/>
    </location>
</feature>
<feature type="compositionally biased region" description="Basic and acidic residues" evidence="1">
    <location>
        <begin position="177"/>
        <end position="188"/>
    </location>
</feature>
<dbReference type="OrthoDB" id="548295at2759"/>
<proteinExistence type="predicted"/>
<feature type="compositionally biased region" description="Pro residues" evidence="1">
    <location>
        <begin position="864"/>
        <end position="873"/>
    </location>
</feature>
<reference evidence="2" key="1">
    <citation type="submission" date="2022-07" db="EMBL/GenBank/DDBJ databases">
        <title>The genome of Lyophyllum shimeji provides insight into the initial evolution of ectomycorrhizal fungal genome.</title>
        <authorList>
            <person name="Kobayashi Y."/>
            <person name="Shibata T."/>
            <person name="Hirakawa H."/>
            <person name="Shigenobu S."/>
            <person name="Nishiyama T."/>
            <person name="Yamada A."/>
            <person name="Hasebe M."/>
            <person name="Kawaguchi M."/>
        </authorList>
    </citation>
    <scope>NUCLEOTIDE SEQUENCE</scope>
    <source>
        <strain evidence="2">AT787</strain>
    </source>
</reference>
<evidence type="ECO:0000313" key="3">
    <source>
        <dbReference type="Proteomes" id="UP001063166"/>
    </source>
</evidence>
<feature type="compositionally biased region" description="Polar residues" evidence="1">
    <location>
        <begin position="402"/>
        <end position="418"/>
    </location>
</feature>
<organism evidence="2 3">
    <name type="scientific">Lyophyllum shimeji</name>
    <name type="common">Hon-shimeji</name>
    <name type="synonym">Tricholoma shimeji</name>
    <dbReference type="NCBI Taxonomy" id="47721"/>
    <lineage>
        <taxon>Eukaryota</taxon>
        <taxon>Fungi</taxon>
        <taxon>Dikarya</taxon>
        <taxon>Basidiomycota</taxon>
        <taxon>Agaricomycotina</taxon>
        <taxon>Agaricomycetes</taxon>
        <taxon>Agaricomycetidae</taxon>
        <taxon>Agaricales</taxon>
        <taxon>Tricholomatineae</taxon>
        <taxon>Lyophyllaceae</taxon>
        <taxon>Lyophyllum</taxon>
    </lineage>
</organism>
<feature type="compositionally biased region" description="Low complexity" evidence="1">
    <location>
        <begin position="344"/>
        <end position="357"/>
    </location>
</feature>
<feature type="compositionally biased region" description="Basic and acidic residues" evidence="1">
    <location>
        <begin position="666"/>
        <end position="683"/>
    </location>
</feature>
<feature type="compositionally biased region" description="Polar residues" evidence="1">
    <location>
        <begin position="64"/>
        <end position="88"/>
    </location>
</feature>
<feature type="compositionally biased region" description="Basic and acidic residues" evidence="1">
    <location>
        <begin position="972"/>
        <end position="1019"/>
    </location>
</feature>
<feature type="compositionally biased region" description="Polar residues" evidence="1">
    <location>
        <begin position="1198"/>
        <end position="1218"/>
    </location>
</feature>
<feature type="compositionally biased region" description="Acidic residues" evidence="1">
    <location>
        <begin position="32"/>
        <end position="49"/>
    </location>
</feature>
<feature type="compositionally biased region" description="Low complexity" evidence="1">
    <location>
        <begin position="790"/>
        <end position="803"/>
    </location>
</feature>
<feature type="compositionally biased region" description="Basic and acidic residues" evidence="1">
    <location>
        <begin position="308"/>
        <end position="328"/>
    </location>
</feature>
<feature type="compositionally biased region" description="Polar residues" evidence="1">
    <location>
        <begin position="96"/>
        <end position="106"/>
    </location>
</feature>
<feature type="region of interest" description="Disordered" evidence="1">
    <location>
        <begin position="574"/>
        <end position="1494"/>
    </location>
</feature>
<feature type="compositionally biased region" description="Basic and acidic residues" evidence="1">
    <location>
        <begin position="582"/>
        <end position="598"/>
    </location>
</feature>
<protein>
    <submittedName>
        <fullName evidence="2">Uncharacterized protein</fullName>
    </submittedName>
</protein>
<dbReference type="Proteomes" id="UP001063166">
    <property type="component" value="Unassembled WGS sequence"/>
</dbReference>
<keyword evidence="3" id="KW-1185">Reference proteome</keyword>
<feature type="region of interest" description="Disordered" evidence="1">
    <location>
        <begin position="64"/>
        <end position="456"/>
    </location>
</feature>
<feature type="compositionally biased region" description="Low complexity" evidence="1">
    <location>
        <begin position="107"/>
        <end position="119"/>
    </location>
</feature>
<feature type="compositionally biased region" description="Basic and acidic residues" evidence="1">
    <location>
        <begin position="1104"/>
        <end position="1132"/>
    </location>
</feature>
<name>A0A9P3PPD7_LYOSH</name>
<feature type="compositionally biased region" description="Polar residues" evidence="1">
    <location>
        <begin position="275"/>
        <end position="284"/>
    </location>
</feature>
<feature type="region of interest" description="Disordered" evidence="1">
    <location>
        <begin position="1"/>
        <end position="49"/>
    </location>
</feature>
<gene>
    <name evidence="2" type="ORF">LshimejAT787_0602510</name>
</gene>
<feature type="compositionally biased region" description="Polar residues" evidence="1">
    <location>
        <begin position="732"/>
        <end position="746"/>
    </location>
</feature>
<feature type="compositionally biased region" description="Basic and acidic residues" evidence="1">
    <location>
        <begin position="1303"/>
        <end position="1326"/>
    </location>
</feature>
<feature type="compositionally biased region" description="Basic and acidic residues" evidence="1">
    <location>
        <begin position="1449"/>
        <end position="1463"/>
    </location>
</feature>
<dbReference type="EMBL" id="BRPK01000006">
    <property type="protein sequence ID" value="GLB39089.1"/>
    <property type="molecule type" value="Genomic_DNA"/>
</dbReference>
<evidence type="ECO:0000256" key="1">
    <source>
        <dbReference type="SAM" id="MobiDB-lite"/>
    </source>
</evidence>
<comment type="caution">
    <text evidence="2">The sequence shown here is derived from an EMBL/GenBank/DDBJ whole genome shotgun (WGS) entry which is preliminary data.</text>
</comment>
<feature type="compositionally biased region" description="Pro residues" evidence="1">
    <location>
        <begin position="1286"/>
        <end position="1301"/>
    </location>
</feature>
<feature type="compositionally biased region" description="Basic and acidic residues" evidence="1">
    <location>
        <begin position="419"/>
        <end position="428"/>
    </location>
</feature>
<sequence>MDDDHDVLDWGNEDDDQKIQDSSRPADQTAGEIDDAEDAVSLGEEEDDQEYYALQQDRNVTALATESSQFSSAEPSNDSLMERPSSSRNLKREDSSTSQVPSSTAGSPRRNSPSTTRSPQRPPPPRLTHALPPKPVVTNVPFLPPSHPSIVEATAMSVATRSTRSTGKSSAALDSDPLPRHRDSREPRSSSGGVYQHNSRTSQSTWTRPVSNSNSSPSRSHSRGDSTRHHRGSNLPAGYKNLSPPRSDHPPPPSQETSRHTRRAQPPPDAGLTDLQETATSDVNGLSYEDRHYRPGGAEAPIPPAGNRRADRNRVEAADPRFNPHPDRAFTPPASPPRARGRARSLSPLPVSSSTSSRGRESRPARPPRTGRGGRDANTDADSSIQRDREVLPASFAPPRSRWNNDPLTPELNSSAYQESRRRIRPQDEAAYDGPVYEGRPPMPTRSGSLRGRNRDRDQIRALDLREQDRIQNIPSQSTLSASSSHLHLHLSYAGSATVASALLRRSAMSSLARLASDSLAEAARRVPLPHPFRIPASLLPYRLKDAHHGLRLFYSPSFSLPPLLSLHLRVYSSPPRKRDHRTRDEPRDLPPPREQEQTRAIPPRPVSPQPPPQPKRERTTRFGQPAPAISPTLTTSAISPPRPIGVEPQAFPPRPIEQDDPFVPDDIRSPPREEIQARRDVGALRNELTVPAAPPQIPRADVDASSSTQYPNKHPRLMDDRDADMDRVPSPVSSEQVRLSPSSAQVPRPTRVPLPPQEAEFREQGWQRAPRLSQGRPPLRLAPSDSDGPQAAAPRDQQPAHPNTSNVPSGPRHSYSQGRGDGERAYPTGSRRYTDQDRDSYRDSYRDKDRDTRRGNDRRSSAYPPPPPPPPVQNDMMDVDSIGLPPRPPGTRRRSSPLPKRLRVPEAESALLEHPTEEKPPAGPRAMATNTPPAPTPNRSHGPTSPVMPFAHAPEPSSRTANRSPPPDIGGRMHDGGREREFDVPFRREAPPEWPEERRGYPPERGGRRDASGRDFHRSPAAAPKVSGANDVPIGTRKGLGNGGPPGAPYPGMRSSSNTGPGGMGGMSSRPMRGGNLRGRGGGPPHSRRDAYERQPYSNDDWDSYRSGRGEGDGLPPRRREISPPPFEKHQPLSVDTAVAREPGPYSAGSQPGCLDTISAQEPARLLDRTWAPRGASPPREAVGASVSPTPPPISREPSNVSPSWDSLETGRPSTRYSDTRPHERPGISGGAPAPPETRPARPGPDELPPRGRDRRVDDAGLQRRNRSLEGRLGERYEEPSVPTARPPPVRQPHALPPNPALHRDHPKSRSPDLNRRLSDRRPMRSDYGNPAWENSARKSPPPDRNNFHGQRMNDEHGPSDGRIPRSSRPRKYPPNYPLQDELMGAGMDLDDESRHMQAQVHDSSYPRQRTEMPKRGGSLLDRMGLDDNGYDVREDPHSLRGRVQVPSKRDREDMMGDRYGVEDSFEGDDGDPTAKKMRRKPVKPRRANRNKS</sequence>
<feature type="compositionally biased region" description="Basic and acidic residues" evidence="1">
    <location>
        <begin position="1353"/>
        <end position="1365"/>
    </location>
</feature>
<feature type="compositionally biased region" description="Pro residues" evidence="1">
    <location>
        <begin position="603"/>
        <end position="614"/>
    </location>
</feature>
<evidence type="ECO:0000313" key="2">
    <source>
        <dbReference type="EMBL" id="GLB39089.1"/>
    </source>
</evidence>